<reference evidence="2 3" key="1">
    <citation type="submission" date="2017-12" db="EMBL/GenBank/DDBJ databases">
        <title>Phylogenetic diversity of female urinary microbiome.</title>
        <authorList>
            <person name="Thomas-White K."/>
            <person name="Wolfe A.J."/>
        </authorList>
    </citation>
    <scope>NUCLEOTIDE SEQUENCE [LARGE SCALE GENOMIC DNA]</scope>
    <source>
        <strain evidence="2 3">UMB0833</strain>
    </source>
</reference>
<dbReference type="RefSeq" id="WP_101889341.1">
    <property type="nucleotide sequence ID" value="NZ_JBLLQT010000001.1"/>
</dbReference>
<gene>
    <name evidence="2" type="ORF">CYJ70_01085</name>
</gene>
<protein>
    <recommendedName>
        <fullName evidence="4">ATPase</fullName>
    </recommendedName>
</protein>
<accession>A0ABX4SIC5</accession>
<feature type="region of interest" description="Disordered" evidence="1">
    <location>
        <begin position="144"/>
        <end position="317"/>
    </location>
</feature>
<feature type="compositionally biased region" description="Basic and acidic residues" evidence="1">
    <location>
        <begin position="195"/>
        <end position="267"/>
    </location>
</feature>
<proteinExistence type="predicted"/>
<feature type="compositionally biased region" description="Low complexity" evidence="1">
    <location>
        <begin position="300"/>
        <end position="317"/>
    </location>
</feature>
<evidence type="ECO:0000313" key="3">
    <source>
        <dbReference type="Proteomes" id="UP000234904"/>
    </source>
</evidence>
<organism evidence="2 3">
    <name type="scientific">Gardnerella pickettii</name>
    <dbReference type="NCBI Taxonomy" id="2914924"/>
    <lineage>
        <taxon>Bacteria</taxon>
        <taxon>Bacillati</taxon>
        <taxon>Actinomycetota</taxon>
        <taxon>Actinomycetes</taxon>
        <taxon>Bifidobacteriales</taxon>
        <taxon>Bifidobacteriaceae</taxon>
        <taxon>Gardnerella</taxon>
    </lineage>
</organism>
<sequence length="317" mass="34905">MLENISKVMNNGNKKKMIVLITGVVVLALVICIGAICWNAQHSARVKEARKACEVQVAQVTKANKSWNKLIKNSLLVSFAKEDSENGKLLNKLMKLRIPETVVCNANSPEALGAQNAQAVAAAQWYSDNAQRIRSITSIMIDKAAGDESTQEDKKKEEESQKQLQKLTDPVIRKAPRVNRRPRLNIPNIPPDPVETAKRKAQEEAIKEAEKKEAEKKEAEKKKEEELRKQIEKELREQLKKEQEEKKAAEKKAEEDRKKKEEEEKKKQTTPPTPTPPAPGSGGSTGGTQNPPVTPGDSTGGNVTTPPPATTGGTNAN</sequence>
<evidence type="ECO:0008006" key="4">
    <source>
        <dbReference type="Google" id="ProtNLM"/>
    </source>
</evidence>
<feature type="compositionally biased region" description="Basic residues" evidence="1">
    <location>
        <begin position="174"/>
        <end position="183"/>
    </location>
</feature>
<evidence type="ECO:0000313" key="2">
    <source>
        <dbReference type="EMBL" id="PKZ54982.1"/>
    </source>
</evidence>
<dbReference type="EMBL" id="PKJE01000001">
    <property type="protein sequence ID" value="PKZ54982.1"/>
    <property type="molecule type" value="Genomic_DNA"/>
</dbReference>
<dbReference type="Proteomes" id="UP000234904">
    <property type="component" value="Unassembled WGS sequence"/>
</dbReference>
<comment type="caution">
    <text evidence="2">The sequence shown here is derived from an EMBL/GenBank/DDBJ whole genome shotgun (WGS) entry which is preliminary data.</text>
</comment>
<name>A0ABX4SIC5_9BIFI</name>
<evidence type="ECO:0000256" key="1">
    <source>
        <dbReference type="SAM" id="MobiDB-lite"/>
    </source>
</evidence>
<feature type="compositionally biased region" description="Basic and acidic residues" evidence="1">
    <location>
        <begin position="151"/>
        <end position="161"/>
    </location>
</feature>
<keyword evidence="3" id="KW-1185">Reference proteome</keyword>